<evidence type="ECO:0000256" key="6">
    <source>
        <dbReference type="ARBA" id="ARBA00022679"/>
    </source>
</evidence>
<evidence type="ECO:0000256" key="16">
    <source>
        <dbReference type="ARBA" id="ARBA00033083"/>
    </source>
</evidence>
<proteinExistence type="inferred from homology"/>
<dbReference type="InterPro" id="IPR019378">
    <property type="entry name" value="GDP-Fuc_O-FucTrfase"/>
</dbReference>
<comment type="pathway">
    <text evidence="3">Protein modification; protein glycosylation.</text>
</comment>
<dbReference type="GO" id="GO:0005783">
    <property type="term" value="C:endoplasmic reticulum"/>
    <property type="evidence" value="ECO:0007669"/>
    <property type="project" value="UniProtKB-SubCell"/>
</dbReference>
<dbReference type="GO" id="GO:0005794">
    <property type="term" value="C:Golgi apparatus"/>
    <property type="evidence" value="ECO:0007669"/>
    <property type="project" value="UniProtKB-SubCell"/>
</dbReference>
<evidence type="ECO:0000256" key="1">
    <source>
        <dbReference type="ARBA" id="ARBA00004240"/>
    </source>
</evidence>
<evidence type="ECO:0000256" key="14">
    <source>
        <dbReference type="ARBA" id="ARBA00025803"/>
    </source>
</evidence>
<sequence>MANLLNTLRERTLPESNWILVLPPWGPHYHWLSYNLQRSQLSWSLFFDIKSLSHFIPIIEFEDFLHLSSSKSMITIPYVYNLQHFSEGWGENFEEKLEIRKCNEEVSYEKKDDNYYHGWFFGYQDRVRAKQFDCLSAQGFVTILADHIIKNLTWPQDVNNENLIKSIMFDRAETLLHVDYGGYNYWRARRSMRYARRLINLGNRFRADYLNSIDIHDRTILIDDWTKMKRHHGQALGGPYLGIHLRRRDYVQARPGHIPSLEHAAKQLCYHLNRLNLSLVFIATDADENEIDELRQYAYNICNISTNQIYTYRPDEKILEKILDGGKAIVDQWICAHARYFLGSYESTFSFRIQEDREIFGFEQDSTFNRLCGNNEGISCEKSTIWSIVY</sequence>
<evidence type="ECO:0000256" key="18">
    <source>
        <dbReference type="ARBA" id="ARBA00048647"/>
    </source>
</evidence>
<comment type="subcellular location">
    <subcellularLocation>
        <location evidence="1">Endoplasmic reticulum</location>
    </subcellularLocation>
    <subcellularLocation>
        <location evidence="2">Golgi apparatus</location>
    </subcellularLocation>
</comment>
<evidence type="ECO:0000313" key="19">
    <source>
        <dbReference type="EMBL" id="CAF0720013.1"/>
    </source>
</evidence>
<comment type="caution">
    <text evidence="19">The sequence shown here is derived from an EMBL/GenBank/DDBJ whole genome shotgun (WGS) entry which is preliminary data.</text>
</comment>
<dbReference type="Gene3D" id="3.40.50.11340">
    <property type="match status" value="1"/>
</dbReference>
<dbReference type="EMBL" id="CAJNOM010000040">
    <property type="protein sequence ID" value="CAF0892327.1"/>
    <property type="molecule type" value="Genomic_DNA"/>
</dbReference>
<evidence type="ECO:0000256" key="13">
    <source>
        <dbReference type="ARBA" id="ARBA00023277"/>
    </source>
</evidence>
<dbReference type="GO" id="GO:0046922">
    <property type="term" value="F:peptide-O-fucosyltransferase activity"/>
    <property type="evidence" value="ECO:0007669"/>
    <property type="project" value="UniProtKB-EC"/>
</dbReference>
<keyword evidence="5" id="KW-0328">Glycosyltransferase</keyword>
<evidence type="ECO:0000256" key="11">
    <source>
        <dbReference type="ARBA" id="ARBA00023180"/>
    </source>
</evidence>
<evidence type="ECO:0000256" key="2">
    <source>
        <dbReference type="ARBA" id="ARBA00004555"/>
    </source>
</evidence>
<keyword evidence="7" id="KW-0732">Signal</keyword>
<dbReference type="AlphaFoldDB" id="A0A813MEA0"/>
<keyword evidence="8" id="KW-0256">Endoplasmic reticulum</keyword>
<evidence type="ECO:0000256" key="15">
    <source>
        <dbReference type="ARBA" id="ARBA00026232"/>
    </source>
</evidence>
<keyword evidence="9" id="KW-0333">Golgi apparatus</keyword>
<dbReference type="Proteomes" id="UP000663877">
    <property type="component" value="Unassembled WGS sequence"/>
</dbReference>
<dbReference type="Proteomes" id="UP000663832">
    <property type="component" value="Unassembled WGS sequence"/>
</dbReference>
<dbReference type="GO" id="GO:0006004">
    <property type="term" value="P:fucose metabolic process"/>
    <property type="evidence" value="ECO:0007669"/>
    <property type="project" value="UniProtKB-KW"/>
</dbReference>
<keyword evidence="11" id="KW-0325">Glycoprotein</keyword>
<evidence type="ECO:0000313" key="20">
    <source>
        <dbReference type="EMBL" id="CAF0892327.1"/>
    </source>
</evidence>
<dbReference type="FunFam" id="3.40.50.11350:FF:000002">
    <property type="entry name" value="GDP-fucose protein O-fucosyltransferase 2"/>
    <property type="match status" value="1"/>
</dbReference>
<evidence type="ECO:0000256" key="7">
    <source>
        <dbReference type="ARBA" id="ARBA00022729"/>
    </source>
</evidence>
<dbReference type="EC" id="2.4.1.221" evidence="4"/>
<dbReference type="EMBL" id="CAJNOI010000001">
    <property type="protein sequence ID" value="CAF0720013.1"/>
    <property type="molecule type" value="Genomic_DNA"/>
</dbReference>
<keyword evidence="21" id="KW-1185">Reference proteome</keyword>
<keyword evidence="6" id="KW-0808">Transferase</keyword>
<keyword evidence="10" id="KW-1015">Disulfide bond</keyword>
<organism evidence="19 22">
    <name type="scientific">Adineta steineri</name>
    <dbReference type="NCBI Taxonomy" id="433720"/>
    <lineage>
        <taxon>Eukaryota</taxon>
        <taxon>Metazoa</taxon>
        <taxon>Spiralia</taxon>
        <taxon>Gnathifera</taxon>
        <taxon>Rotifera</taxon>
        <taxon>Eurotatoria</taxon>
        <taxon>Bdelloidea</taxon>
        <taxon>Adinetida</taxon>
        <taxon>Adinetidae</taxon>
        <taxon>Adineta</taxon>
    </lineage>
</organism>
<evidence type="ECO:0000256" key="3">
    <source>
        <dbReference type="ARBA" id="ARBA00004922"/>
    </source>
</evidence>
<dbReference type="Gene3D" id="3.40.50.11350">
    <property type="match status" value="1"/>
</dbReference>
<keyword evidence="13" id="KW-0119">Carbohydrate metabolism</keyword>
<comment type="catalytic activity">
    <reaction evidence="18">
        <text>L-seryl-[protein] + GDP-beta-L-fucose = 3-O-(alpha-L-fucosyl)-L-seryl-[protein] + GDP + H(+)</text>
        <dbReference type="Rhea" id="RHEA:63644"/>
        <dbReference type="Rhea" id="RHEA-COMP:9863"/>
        <dbReference type="Rhea" id="RHEA-COMP:17914"/>
        <dbReference type="ChEBI" id="CHEBI:15378"/>
        <dbReference type="ChEBI" id="CHEBI:29999"/>
        <dbReference type="ChEBI" id="CHEBI:57273"/>
        <dbReference type="ChEBI" id="CHEBI:58189"/>
        <dbReference type="ChEBI" id="CHEBI:189632"/>
        <dbReference type="EC" id="2.4.1.221"/>
    </reaction>
    <physiologicalReaction direction="left-to-right" evidence="18">
        <dbReference type="Rhea" id="RHEA:63645"/>
    </physiologicalReaction>
</comment>
<evidence type="ECO:0000313" key="22">
    <source>
        <dbReference type="Proteomes" id="UP000663877"/>
    </source>
</evidence>
<evidence type="ECO:0000313" key="21">
    <source>
        <dbReference type="Proteomes" id="UP000663832"/>
    </source>
</evidence>
<name>A0A813MEA0_9BILA</name>
<dbReference type="CDD" id="cd11298">
    <property type="entry name" value="O-FucT-2"/>
    <property type="match status" value="1"/>
</dbReference>
<gene>
    <name evidence="19" type="ORF">BJG266_LOCUS163</name>
    <name evidence="20" type="ORF">QVE165_LOCUS9017</name>
</gene>
<evidence type="ECO:0000256" key="4">
    <source>
        <dbReference type="ARBA" id="ARBA00012196"/>
    </source>
</evidence>
<accession>A0A813MEA0</accession>
<evidence type="ECO:0000256" key="17">
    <source>
        <dbReference type="ARBA" id="ARBA00047273"/>
    </source>
</evidence>
<evidence type="ECO:0000256" key="8">
    <source>
        <dbReference type="ARBA" id="ARBA00022824"/>
    </source>
</evidence>
<comment type="catalytic activity">
    <reaction evidence="17">
        <text>L-threonyl-[protein] + GDP-beta-L-fucose = 3-O-(alpha-L-fucosyl)-L-threonyl-[protein] + GDP + H(+)</text>
        <dbReference type="Rhea" id="RHEA:70491"/>
        <dbReference type="Rhea" id="RHEA-COMP:11060"/>
        <dbReference type="Rhea" id="RHEA-COMP:17915"/>
        <dbReference type="ChEBI" id="CHEBI:15378"/>
        <dbReference type="ChEBI" id="CHEBI:30013"/>
        <dbReference type="ChEBI" id="CHEBI:57273"/>
        <dbReference type="ChEBI" id="CHEBI:58189"/>
        <dbReference type="ChEBI" id="CHEBI:189631"/>
        <dbReference type="EC" id="2.4.1.221"/>
    </reaction>
    <physiologicalReaction direction="left-to-right" evidence="17">
        <dbReference type="Rhea" id="RHEA:70492"/>
    </physiologicalReaction>
</comment>
<keyword evidence="12" id="KW-0294">Fucose metabolism</keyword>
<dbReference type="PANTHER" id="PTHR13398">
    <property type="entry name" value="GDP-FUCOSE PROTEIN O-FUCOSYLTRANSFERASE 2"/>
    <property type="match status" value="1"/>
</dbReference>
<protein>
    <recommendedName>
        <fullName evidence="15">GDP-fucose protein O-fucosyltransferase 2</fullName>
        <ecNumber evidence="4">2.4.1.221</ecNumber>
    </recommendedName>
    <alternativeName>
        <fullName evidence="16">Peptide-O-fucosyltransferase 2</fullName>
    </alternativeName>
</protein>
<reference evidence="19" key="1">
    <citation type="submission" date="2021-02" db="EMBL/GenBank/DDBJ databases">
        <authorList>
            <person name="Nowell W R."/>
        </authorList>
    </citation>
    <scope>NUCLEOTIDE SEQUENCE</scope>
</reference>
<dbReference type="InterPro" id="IPR045130">
    <property type="entry name" value="OFUT2-like"/>
</dbReference>
<dbReference type="PANTHER" id="PTHR13398:SF0">
    <property type="entry name" value="GDP-FUCOSE PROTEIN O-FUCOSYLTRANSFERASE 2"/>
    <property type="match status" value="1"/>
</dbReference>
<evidence type="ECO:0000256" key="12">
    <source>
        <dbReference type="ARBA" id="ARBA00023253"/>
    </source>
</evidence>
<evidence type="ECO:0000256" key="5">
    <source>
        <dbReference type="ARBA" id="ARBA00022676"/>
    </source>
</evidence>
<evidence type="ECO:0000256" key="10">
    <source>
        <dbReference type="ARBA" id="ARBA00023157"/>
    </source>
</evidence>
<dbReference type="Pfam" id="PF10250">
    <property type="entry name" value="O-FucT"/>
    <property type="match status" value="1"/>
</dbReference>
<evidence type="ECO:0000256" key="9">
    <source>
        <dbReference type="ARBA" id="ARBA00023034"/>
    </source>
</evidence>
<dbReference type="OrthoDB" id="422368at2759"/>
<comment type="similarity">
    <text evidence="14">Belongs to the glycosyltransferase 68 family.</text>
</comment>